<dbReference type="GO" id="GO:0046872">
    <property type="term" value="F:metal ion binding"/>
    <property type="evidence" value="ECO:0007669"/>
    <property type="project" value="UniProtKB-KW"/>
</dbReference>
<sequence length="321" mass="34365">MSSTARALAVTVADVIEVTPLVKRFEFVSTDGAPLPPFSGGAHVVVELPDGDHLRRNPYSLMSSPRDLSRYAISVRRDDGGRGGSRYLHEQVVPGMAMTISAPVNLFALDLRARKHLMIAGGIGITPFIAQIHQLSGGGAPFELHYKARSAPLAAYMDDLAARHPGAVHACCSDRGEDLDLDTLLTTQPLGTHLYVCGPERLIAGVTARAAALGWPARHVHVEHFAAPPPGLPFAVRLAASNLSITVRGEQSLLEAIEEAGVDAPYLCRGGACGQCETAVVACDGTLHHHDHWLTDAQRETGDRIMPCVSRFTGRLLTLDR</sequence>
<comment type="cofactor">
    <cofactor evidence="1">
        <name>FMN</name>
        <dbReference type="ChEBI" id="CHEBI:58210"/>
    </cofactor>
</comment>
<dbReference type="EC" id="1.-.-.-" evidence="11"/>
<dbReference type="SUPFAM" id="SSF54292">
    <property type="entry name" value="2Fe-2S ferredoxin-like"/>
    <property type="match status" value="1"/>
</dbReference>
<dbReference type="GO" id="GO:0051537">
    <property type="term" value="F:2 iron, 2 sulfur cluster binding"/>
    <property type="evidence" value="ECO:0007669"/>
    <property type="project" value="UniProtKB-KW"/>
</dbReference>
<comment type="caution">
    <text evidence="11">The sequence shown here is derived from an EMBL/GenBank/DDBJ whole genome shotgun (WGS) entry which is preliminary data.</text>
</comment>
<proteinExistence type="predicted"/>
<dbReference type="InterPro" id="IPR039261">
    <property type="entry name" value="FNR_nucleotide-bd"/>
</dbReference>
<dbReference type="SUPFAM" id="SSF63380">
    <property type="entry name" value="Riboflavin synthase domain-like"/>
    <property type="match status" value="1"/>
</dbReference>
<gene>
    <name evidence="11" type="primary">ophA1_2</name>
    <name evidence="11" type="ORF">A6302_00993</name>
</gene>
<evidence type="ECO:0000256" key="6">
    <source>
        <dbReference type="ARBA" id="ARBA00023002"/>
    </source>
</evidence>
<dbReference type="RefSeq" id="WP_069306031.1">
    <property type="nucleotide sequence ID" value="NZ_MCRJ01000016.1"/>
</dbReference>
<dbReference type="CDD" id="cd06185">
    <property type="entry name" value="PDR_like"/>
    <property type="match status" value="1"/>
</dbReference>
<protein>
    <submittedName>
        <fullName evidence="11">Phthalate dioxygenase reductase</fullName>
        <ecNumber evidence="11">1.-.-.-</ecNumber>
    </submittedName>
</protein>
<evidence type="ECO:0000256" key="4">
    <source>
        <dbReference type="ARBA" id="ARBA00022714"/>
    </source>
</evidence>
<dbReference type="EMBL" id="MCRJ01000016">
    <property type="protein sequence ID" value="ODN71656.1"/>
    <property type="molecule type" value="Genomic_DNA"/>
</dbReference>
<feature type="domain" description="FAD-binding FR-type" evidence="10">
    <location>
        <begin position="5"/>
        <end position="110"/>
    </location>
</feature>
<keyword evidence="3" id="KW-0288">FMN</keyword>
<evidence type="ECO:0000313" key="12">
    <source>
        <dbReference type="Proteomes" id="UP000094622"/>
    </source>
</evidence>
<dbReference type="Gene3D" id="3.10.20.30">
    <property type="match status" value="1"/>
</dbReference>
<evidence type="ECO:0000259" key="9">
    <source>
        <dbReference type="PROSITE" id="PS51085"/>
    </source>
</evidence>
<dbReference type="PATRIC" id="fig|1439726.3.peg.1036"/>
<dbReference type="InterPro" id="IPR012675">
    <property type="entry name" value="Beta-grasp_dom_sf"/>
</dbReference>
<dbReference type="SUPFAM" id="SSF52343">
    <property type="entry name" value="Ferredoxin reductase-like, C-terminal NADP-linked domain"/>
    <property type="match status" value="1"/>
</dbReference>
<organism evidence="11 12">
    <name type="scientific">Methylobrevis pamukkalensis</name>
    <dbReference type="NCBI Taxonomy" id="1439726"/>
    <lineage>
        <taxon>Bacteria</taxon>
        <taxon>Pseudomonadati</taxon>
        <taxon>Pseudomonadota</taxon>
        <taxon>Alphaproteobacteria</taxon>
        <taxon>Hyphomicrobiales</taxon>
        <taxon>Pleomorphomonadaceae</taxon>
        <taxon>Methylobrevis</taxon>
    </lineage>
</organism>
<dbReference type="InterPro" id="IPR006058">
    <property type="entry name" value="2Fe2S_fd_BS"/>
</dbReference>
<accession>A0A1E3H7A7</accession>
<keyword evidence="6 11" id="KW-0560">Oxidoreductase</keyword>
<dbReference type="PROSITE" id="PS51384">
    <property type="entry name" value="FAD_FR"/>
    <property type="match status" value="1"/>
</dbReference>
<evidence type="ECO:0000256" key="2">
    <source>
        <dbReference type="ARBA" id="ARBA00022630"/>
    </source>
</evidence>
<dbReference type="InterPro" id="IPR017938">
    <property type="entry name" value="Riboflavin_synthase-like_b-brl"/>
</dbReference>
<dbReference type="InterPro" id="IPR054582">
    <property type="entry name" value="DmmA-like_N"/>
</dbReference>
<dbReference type="Pfam" id="PF00111">
    <property type="entry name" value="Fer2"/>
    <property type="match status" value="1"/>
</dbReference>
<dbReference type="InterPro" id="IPR050415">
    <property type="entry name" value="MRET"/>
</dbReference>
<keyword evidence="7" id="KW-0408">Iron</keyword>
<dbReference type="Pfam" id="PF22290">
    <property type="entry name" value="DmmA-like_N"/>
    <property type="match status" value="1"/>
</dbReference>
<dbReference type="CDD" id="cd00207">
    <property type="entry name" value="fer2"/>
    <property type="match status" value="1"/>
</dbReference>
<evidence type="ECO:0000313" key="11">
    <source>
        <dbReference type="EMBL" id="ODN71656.1"/>
    </source>
</evidence>
<dbReference type="Gene3D" id="2.40.30.10">
    <property type="entry name" value="Translation factors"/>
    <property type="match status" value="1"/>
</dbReference>
<dbReference type="InterPro" id="IPR036010">
    <property type="entry name" value="2Fe-2S_ferredoxin-like_sf"/>
</dbReference>
<evidence type="ECO:0000256" key="8">
    <source>
        <dbReference type="ARBA" id="ARBA00023014"/>
    </source>
</evidence>
<feature type="domain" description="2Fe-2S ferredoxin-type" evidence="9">
    <location>
        <begin position="234"/>
        <end position="321"/>
    </location>
</feature>
<evidence type="ECO:0000256" key="5">
    <source>
        <dbReference type="ARBA" id="ARBA00022723"/>
    </source>
</evidence>
<keyword evidence="12" id="KW-1185">Reference proteome</keyword>
<dbReference type="OrthoDB" id="9792185at2"/>
<dbReference type="InterPro" id="IPR001041">
    <property type="entry name" value="2Fe-2S_ferredoxin-type"/>
</dbReference>
<name>A0A1E3H7A7_9HYPH</name>
<dbReference type="Gene3D" id="3.40.50.80">
    <property type="entry name" value="Nucleotide-binding domain of ferredoxin-NADP reductase (FNR) module"/>
    <property type="match status" value="1"/>
</dbReference>
<keyword evidence="8" id="KW-0411">Iron-sulfur</keyword>
<keyword evidence="2" id="KW-0285">Flavoprotein</keyword>
<reference evidence="11 12" key="1">
    <citation type="submission" date="2016-07" db="EMBL/GenBank/DDBJ databases">
        <title>Draft Genome Sequence of Methylobrevis pamukkalensis PK2.</title>
        <authorList>
            <person name="Vasilenko O.V."/>
            <person name="Doronina N.V."/>
            <person name="Shmareva M.N."/>
            <person name="Tarlachkov S.V."/>
            <person name="Mustakhimov I."/>
            <person name="Trotsenko Y.A."/>
        </authorList>
    </citation>
    <scope>NUCLEOTIDE SEQUENCE [LARGE SCALE GENOMIC DNA]</scope>
    <source>
        <strain evidence="11 12">PK2</strain>
    </source>
</reference>
<dbReference type="PROSITE" id="PS00197">
    <property type="entry name" value="2FE2S_FER_1"/>
    <property type="match status" value="1"/>
</dbReference>
<evidence type="ECO:0000256" key="3">
    <source>
        <dbReference type="ARBA" id="ARBA00022643"/>
    </source>
</evidence>
<dbReference type="PROSITE" id="PS51085">
    <property type="entry name" value="2FE2S_FER_2"/>
    <property type="match status" value="1"/>
</dbReference>
<dbReference type="PANTHER" id="PTHR47354:SF1">
    <property type="entry name" value="CARNITINE MONOOXYGENASE REDUCTASE SUBUNIT"/>
    <property type="match status" value="1"/>
</dbReference>
<dbReference type="PRINTS" id="PR00409">
    <property type="entry name" value="PHDIOXRDTASE"/>
</dbReference>
<dbReference type="PANTHER" id="PTHR47354">
    <property type="entry name" value="NADH OXIDOREDUCTASE HCR"/>
    <property type="match status" value="1"/>
</dbReference>
<dbReference type="InterPro" id="IPR017927">
    <property type="entry name" value="FAD-bd_FR_type"/>
</dbReference>
<dbReference type="Proteomes" id="UP000094622">
    <property type="component" value="Unassembled WGS sequence"/>
</dbReference>
<evidence type="ECO:0000256" key="1">
    <source>
        <dbReference type="ARBA" id="ARBA00001917"/>
    </source>
</evidence>
<keyword evidence="11" id="KW-0223">Dioxygenase</keyword>
<evidence type="ECO:0000259" key="10">
    <source>
        <dbReference type="PROSITE" id="PS51384"/>
    </source>
</evidence>
<evidence type="ECO:0000256" key="7">
    <source>
        <dbReference type="ARBA" id="ARBA00023004"/>
    </source>
</evidence>
<dbReference type="GO" id="GO:0051213">
    <property type="term" value="F:dioxygenase activity"/>
    <property type="evidence" value="ECO:0007669"/>
    <property type="project" value="UniProtKB-KW"/>
</dbReference>
<keyword evidence="4" id="KW-0001">2Fe-2S</keyword>
<keyword evidence="5" id="KW-0479">Metal-binding</keyword>
<dbReference type="AlphaFoldDB" id="A0A1E3H7A7"/>